<sequence>MATSGGDQASQARRHIETIRQEAGLDDTKASNRNVENLQNALHTLADELYQKSTHFLLELIQNADDNEYNVLEPSITLTYKGRRLRIDCNERGFSEKNVEAICRVGSSTKAGANRAASYVGEKGIGFKSVFKAADVVWISSNSYTFKFDKRQVLGMVAPIWEIFPEPTTPSMTSTLLQLSPEYDEKQLISDLKTFDSRMLMFLRRLNKVKITVYEAASTWETTLSKRMCSSRNETAIELIQDDKSMRYLVSSYRATNLPNELKRPGARESQIMLAFPDIIDLQPVESQKVYAFLPIRDYGFKFLLQADFLLSANREDILMYSPWNEALRREFVNAFVTVTRAYSHGQLCYMWPRYIPFLSGQSPFFEPARRQIITRLSREPVLKCRTQELMTPASLIYVPEEFCDKRGVPMSSSPSNDRKYLCPKYGVSLNGNLEALGMKIMTASIFLDHLDSFIEENASLVRNREWEWHTRLAELLLKLVFDANYRERILKLPVIPLNDGRWVPANGNSVYLPQEAERCVPPEGFELWLVREDAANHPTTRSLYSQLGLKVLSQESVVCNLIQIHMDESFSPHSMTLQQLISHATFLFNARADDSRLRYLWFVTKNGSGRVRGEQVYLTSQVPFAASHYFDDQSDVHFIHPDYLAVGGDDPQRWLRWLEKYAGMSILPRLTEKDPDYPSSFRLSPDFALIIRNSKSNEFLDLLKENWNHYSWWIEDGAGRSNDDHKQDASRERLRRELQMVQVQCRGCIFRPLREAFLPLPELVDKAQGQVPFVDVRTPLDSRWEKLKFLGLGVAGDVWFYLRCLEALSATREGTVFDKAVIMLEQIQARCSEHPDLVRKSFAENSLVCIPNKNQSRTVRWVKVRDCLWHGPECLRQFVALENVYPSCQRLFRDFFQISNAGIRDLVREAILLRTGQPLSYIRDLLLEIEKRLETDEPTTALDVIQTRGLWPVKSMANDGEWDTLGCAKNSTPWFIADRTHLFESFRGIVPLLAFEVEDILKMPLLLRKLGGDRRRLTRAATSIAESIGSTRPNLVYQKDLRSRSDFIARLIPRRELGKKDKMAKLERLEVFFTERVIQKWSLQVGSCSKQGRSKDGNVVVSTAHDTLKIYFKEHYFEENKTPGELIEAIASFCSIEDRHLYLLTIALTESPQRIHEWFRRHGIPHLSLDEPAYDIDVEGDFDPGFESFGSTNGALQPRGKTVFKSDLLRMFAQVHARGKGAASTSSSTSADISHIIVLDDGFSGLGVSDLYIEDDDDKMSVKSAADSTLSGRTLVDRTLRIFAIRNRMSRINRGPSDLARRDADDGLEFLGQKKVSQELQRMLGSAYVPETHWTSPLRTRNGHKPFVGERNILGKKKMYANFTLTDQSKLFTRYFAHRYSEAGKWIGRPPVYHLDVRTTKGGFPSEFAWSNDQMKMARVYTISKTNHDGIPSDVYFLVRVFNTDKKIEARFLLDPWSMYLADKMRVKADQEYRAVIHGS</sequence>
<dbReference type="EMBL" id="KN847478">
    <property type="protein sequence ID" value="KIX05483.1"/>
    <property type="molecule type" value="Genomic_DNA"/>
</dbReference>
<name>A0A0D2H514_9EURO</name>
<dbReference type="Proteomes" id="UP000053617">
    <property type="component" value="Unassembled WGS sequence"/>
</dbReference>
<dbReference type="NCBIfam" id="NF047352">
    <property type="entry name" value="P_loop_sacsin"/>
    <property type="match status" value="1"/>
</dbReference>
<dbReference type="Gene3D" id="3.30.565.10">
    <property type="entry name" value="Histidine kinase-like ATPase, C-terminal domain"/>
    <property type="match status" value="1"/>
</dbReference>
<evidence type="ECO:0000313" key="2">
    <source>
        <dbReference type="Proteomes" id="UP000053617"/>
    </source>
</evidence>
<dbReference type="SUPFAM" id="SSF55874">
    <property type="entry name" value="ATPase domain of HSP90 chaperone/DNA topoisomerase II/histidine kinase"/>
    <property type="match status" value="1"/>
</dbReference>
<dbReference type="STRING" id="1442369.A0A0D2H514"/>
<dbReference type="VEuPathDB" id="FungiDB:Z518_06355"/>
<gene>
    <name evidence="1" type="ORF">Z518_06355</name>
</gene>
<evidence type="ECO:0008006" key="3">
    <source>
        <dbReference type="Google" id="ProtNLM"/>
    </source>
</evidence>
<protein>
    <recommendedName>
        <fullName evidence="3">Heterokaryon incompatibility domain-containing protein</fullName>
    </recommendedName>
</protein>
<dbReference type="OrthoDB" id="2157530at2759"/>
<dbReference type="RefSeq" id="XP_013272619.1">
    <property type="nucleotide sequence ID" value="XM_013417165.1"/>
</dbReference>
<dbReference type="PANTHER" id="PTHR32387:SF0">
    <property type="entry name" value="PROTEIN NO VEIN"/>
    <property type="match status" value="1"/>
</dbReference>
<accession>A0A0D2H514</accession>
<dbReference type="GeneID" id="25294426"/>
<dbReference type="InterPro" id="IPR052957">
    <property type="entry name" value="Auxin_embryo_med"/>
</dbReference>
<dbReference type="InterPro" id="IPR036890">
    <property type="entry name" value="HATPase_C_sf"/>
</dbReference>
<organism evidence="1 2">
    <name type="scientific">Rhinocladiella mackenziei CBS 650.93</name>
    <dbReference type="NCBI Taxonomy" id="1442369"/>
    <lineage>
        <taxon>Eukaryota</taxon>
        <taxon>Fungi</taxon>
        <taxon>Dikarya</taxon>
        <taxon>Ascomycota</taxon>
        <taxon>Pezizomycotina</taxon>
        <taxon>Eurotiomycetes</taxon>
        <taxon>Chaetothyriomycetidae</taxon>
        <taxon>Chaetothyriales</taxon>
        <taxon>Herpotrichiellaceae</taxon>
        <taxon>Rhinocladiella</taxon>
    </lineage>
</organism>
<dbReference type="HOGENOM" id="CLU_000570_2_1_1"/>
<evidence type="ECO:0000313" key="1">
    <source>
        <dbReference type="EMBL" id="KIX05483.1"/>
    </source>
</evidence>
<reference evidence="1 2" key="1">
    <citation type="submission" date="2015-01" db="EMBL/GenBank/DDBJ databases">
        <title>The Genome Sequence of Rhinocladiella mackenzie CBS 650.93.</title>
        <authorList>
            <consortium name="The Broad Institute Genomics Platform"/>
            <person name="Cuomo C."/>
            <person name="de Hoog S."/>
            <person name="Gorbushina A."/>
            <person name="Stielow B."/>
            <person name="Teixiera M."/>
            <person name="Abouelleil A."/>
            <person name="Chapman S.B."/>
            <person name="Priest M."/>
            <person name="Young S.K."/>
            <person name="Wortman J."/>
            <person name="Nusbaum C."/>
            <person name="Birren B."/>
        </authorList>
    </citation>
    <scope>NUCLEOTIDE SEQUENCE [LARGE SCALE GENOMIC DNA]</scope>
    <source>
        <strain evidence="1 2">CBS 650.93</strain>
    </source>
</reference>
<dbReference type="PANTHER" id="PTHR32387">
    <property type="entry name" value="WU:FJ29H11"/>
    <property type="match status" value="1"/>
</dbReference>
<keyword evidence="2" id="KW-1185">Reference proteome</keyword>
<proteinExistence type="predicted"/>